<evidence type="ECO:0000313" key="2">
    <source>
        <dbReference type="Proteomes" id="UP000565205"/>
    </source>
</evidence>
<proteinExistence type="predicted"/>
<protein>
    <submittedName>
        <fullName evidence="1">Uncharacterized protein</fullName>
    </submittedName>
</protein>
<comment type="caution">
    <text evidence="1">The sequence shown here is derived from an EMBL/GenBank/DDBJ whole genome shotgun (WGS) entry which is preliminary data.</text>
</comment>
<name>A0A850NQT9_9PROT</name>
<feature type="non-terminal residue" evidence="1">
    <location>
        <position position="1"/>
    </location>
</feature>
<organism evidence="1 2">
    <name type="scientific">Endobacter medicaginis</name>
    <dbReference type="NCBI Taxonomy" id="1181271"/>
    <lineage>
        <taxon>Bacteria</taxon>
        <taxon>Pseudomonadati</taxon>
        <taxon>Pseudomonadota</taxon>
        <taxon>Alphaproteobacteria</taxon>
        <taxon>Acetobacterales</taxon>
        <taxon>Acetobacteraceae</taxon>
        <taxon>Endobacter</taxon>
    </lineage>
</organism>
<sequence length="50" mass="5068">GWGGWGGGWGPGWGGGFGGIPPMAYTSTCTTTFEIDSGKVASWKLRGDGC</sequence>
<reference evidence="1 2" key="1">
    <citation type="submission" date="2020-06" db="EMBL/GenBank/DDBJ databases">
        <title>Description of novel acetic acid bacteria.</title>
        <authorList>
            <person name="Sombolestani A."/>
        </authorList>
    </citation>
    <scope>NUCLEOTIDE SEQUENCE [LARGE SCALE GENOMIC DNA]</scope>
    <source>
        <strain evidence="1 2">LMG 26838</strain>
    </source>
</reference>
<gene>
    <name evidence="1" type="ORF">HUK83_16270</name>
</gene>
<dbReference type="AlphaFoldDB" id="A0A850NQT9"/>
<evidence type="ECO:0000313" key="1">
    <source>
        <dbReference type="EMBL" id="NVN31883.1"/>
    </source>
</evidence>
<accession>A0A850NQT9</accession>
<dbReference type="Proteomes" id="UP000565205">
    <property type="component" value="Unassembled WGS sequence"/>
</dbReference>
<dbReference type="EMBL" id="JABXXQ010000538">
    <property type="protein sequence ID" value="NVN31883.1"/>
    <property type="molecule type" value="Genomic_DNA"/>
</dbReference>